<gene>
    <name evidence="2" type="ORF">NKOR_05620</name>
</gene>
<organism evidence="2 3">
    <name type="scientific">Candidatus Nitrosopumilus koreensis AR1</name>
    <dbReference type="NCBI Taxonomy" id="1229908"/>
    <lineage>
        <taxon>Archaea</taxon>
        <taxon>Nitrososphaerota</taxon>
        <taxon>Nitrososphaeria</taxon>
        <taxon>Nitrosopumilales</taxon>
        <taxon>Nitrosopumilaceae</taxon>
        <taxon>Nitrosopumilus</taxon>
    </lineage>
</organism>
<evidence type="ECO:0000259" key="1">
    <source>
        <dbReference type="Pfam" id="PF00561"/>
    </source>
</evidence>
<dbReference type="Pfam" id="PF00561">
    <property type="entry name" value="Abhydrolase_1"/>
    <property type="match status" value="1"/>
</dbReference>
<feature type="domain" description="AB hydrolase-1" evidence="1">
    <location>
        <begin position="42"/>
        <end position="267"/>
    </location>
</feature>
<keyword evidence="2" id="KW-0378">Hydrolase</keyword>
<dbReference type="PRINTS" id="PR00111">
    <property type="entry name" value="ABHYDROLASE"/>
</dbReference>
<dbReference type="PANTHER" id="PTHR46438">
    <property type="entry name" value="ALPHA/BETA-HYDROLASES SUPERFAMILY PROTEIN"/>
    <property type="match status" value="1"/>
</dbReference>
<dbReference type="Gene3D" id="3.40.50.1820">
    <property type="entry name" value="alpha/beta hydrolase"/>
    <property type="match status" value="1"/>
</dbReference>
<dbReference type="GeneID" id="13725158"/>
<dbReference type="PANTHER" id="PTHR46438:SF11">
    <property type="entry name" value="LIPASE-RELATED"/>
    <property type="match status" value="1"/>
</dbReference>
<dbReference type="InterPro" id="IPR029058">
    <property type="entry name" value="AB_hydrolase_fold"/>
</dbReference>
<dbReference type="HOGENOM" id="CLU_020336_13_2_2"/>
<dbReference type="Proteomes" id="UP000006101">
    <property type="component" value="Chromosome"/>
</dbReference>
<dbReference type="KEGG" id="nkr:NKOR_05620"/>
<dbReference type="InterPro" id="IPR000073">
    <property type="entry name" value="AB_hydrolase_1"/>
</dbReference>
<evidence type="ECO:0000313" key="3">
    <source>
        <dbReference type="Proteomes" id="UP000006101"/>
    </source>
</evidence>
<protein>
    <submittedName>
        <fullName evidence="2">Alpha/beta hydrolase</fullName>
    </submittedName>
</protein>
<sequence length="281" mass="31337">MIAKLTKTYLLMIIEAKIVNEKFLQIDGNKIRYLESGNSKKTLVLIHGLGASAERWERVMPIFAEKFRVVIPDLIGFGYSDKPLADYTIDFFSNFLEQFFLSANIKCPYLIGSSLGGQISAEFTASHPNDVDKLILVSPSGVMKQSTPALDAYIMAALYPNEQNAKNAFEMMEGSGESVDQKIVDGFIKRMQLPNAKLAFMSTILGLKNSEVITKKLSSIMTQTMLIWGSDDPVIPIQYADDFISSLKDCRFVRMDGCGHTPYVQDPLVFSEKVLDFLGVN</sequence>
<dbReference type="SUPFAM" id="SSF53474">
    <property type="entry name" value="alpha/beta-Hydrolases"/>
    <property type="match status" value="1"/>
</dbReference>
<name>K0B4C8_9ARCH</name>
<dbReference type="AlphaFoldDB" id="K0B4C8"/>
<dbReference type="GO" id="GO:0016787">
    <property type="term" value="F:hydrolase activity"/>
    <property type="evidence" value="ECO:0007669"/>
    <property type="project" value="UniProtKB-KW"/>
</dbReference>
<evidence type="ECO:0000313" key="2">
    <source>
        <dbReference type="EMBL" id="AFS81008.1"/>
    </source>
</evidence>
<reference evidence="2 3" key="1">
    <citation type="journal article" date="2012" name="J. Bacteriol.">
        <title>Draft Genome Sequence of an Ammonia-Oxidizing Archaeon, "Candidatus Nitrosopumilus koreensis" AR1, from Marine Sediment.</title>
        <authorList>
            <person name="Park S.J."/>
            <person name="Kim J.G."/>
            <person name="Jung M.Y."/>
            <person name="Kim S.J."/>
            <person name="Cha I.T."/>
            <person name="Kwon K."/>
            <person name="Lee J.H."/>
            <person name="Rhee S.K."/>
        </authorList>
    </citation>
    <scope>NUCLEOTIDE SEQUENCE [LARGE SCALE GENOMIC DNA]</scope>
    <source>
        <strain evidence="2 3">AR1</strain>
    </source>
</reference>
<dbReference type="PATRIC" id="fig|1229908.8.peg.1224"/>
<dbReference type="EMBL" id="CP003842">
    <property type="protein sequence ID" value="AFS81008.1"/>
    <property type="molecule type" value="Genomic_DNA"/>
</dbReference>
<dbReference type="STRING" id="1229908.NKOR_05620"/>
<dbReference type="RefSeq" id="WP_014963393.1">
    <property type="nucleotide sequence ID" value="NC_018655.1"/>
</dbReference>
<keyword evidence="3" id="KW-1185">Reference proteome</keyword>
<proteinExistence type="predicted"/>
<accession>K0B4C8</accession>